<feature type="compositionally biased region" description="Basic and acidic residues" evidence="1">
    <location>
        <begin position="789"/>
        <end position="801"/>
    </location>
</feature>
<reference evidence="3" key="1">
    <citation type="submission" date="2015-08" db="UniProtKB">
        <authorList>
            <consortium name="WormBaseParasite"/>
        </authorList>
    </citation>
    <scope>IDENTIFICATION</scope>
</reference>
<evidence type="ECO:0000313" key="2">
    <source>
        <dbReference type="Proteomes" id="UP000035681"/>
    </source>
</evidence>
<dbReference type="Proteomes" id="UP000035681">
    <property type="component" value="Unplaced"/>
</dbReference>
<feature type="region of interest" description="Disordered" evidence="1">
    <location>
        <begin position="62"/>
        <end position="123"/>
    </location>
</feature>
<sequence>MEDNMWTMNHLKLFVEKKNMHTNKSQSRAHQPQVPLTLTQNAGEGNRHNNMPTNHPQSTPLLAMPISSKVPPPYTQNFSTPPPSIPGNNSVGSSVNNPRNIHSINNSNITHGMGPSLPQGNHPYVYPPGIHGQQGQTPHPQPVSGNIYQQNPPPTQGIMTMPGFVNNPQGGPPFMGGPIPQGIQMPPPIVGYYSPMIQSNMSGPVPGDGYNYNPQQHHVIPPPQMVSIVPGSSNQQPNIHGGLPSSSQGIYHQRNSGNSFRNNQKAPHIPPIYGHPGNFYSMPMNMMMPNNSGPQHVIPTQINQPPIVPEVKEKTKIFVQKNKDGVYLYGQMTSTGLVFSKEPPKEMVQENEPPEQEVIDNYQCPPHPNGLEPSTSGGLVQVNSFNSCPNGSIEDYAYSETDSVNVPSDPRQISHTPVEITEEQGRISNENCVNSTEASINSLSNMLKQSGIQGMDWSTIVEEEKKNEVSDSSIYKENESCSSQETITNNEYIITVIGDDPKKIKKLTKGLLDEIFMKNKIKHDGIKTTSGELITNEKQFESIYLVYFKNKNSMIKALNLNERVESYIKLNIKLKGTNQQNISNDNNIVKEQTEGYKNQIIDNRSGVYQDVRLSREYQGSNRYGNYKNNDNNYQKKQGGHYYDNHSKNGNFNKDNNFKGIQQRSSNHGNYYNKNNYNQRHSMPNSGGTHSGDKMNNQQFEFYNNHRNNHIKQSHSGPMKSETASVTSHYSSNSSLFGSSRCDNSHDKVKNNTATVEDTVLDIWCKERREKNAAAEAFNKTKNEQNTTRISEEKISQSKTEECSVEKEVLDEKILEDKKNIYYKDNFRRNYHSLKSGNHYTKKDNYHKYSGSQSARFQHNNTQKQTHQNNSSNEQDDTLPPTGNNSNLNNQGNKNNFKSNTLPRRISQHHDNNSDFKKRENSANVRTFINSNTKGNYNKGQEKKHDFIKNQNKRNNSQSSNSRNVHEATDVSQPLSAASSPPSLTEMILPLNEKKSQDDMGSALSVSSVKSFKSTSSRPPRIQTNIKYNEAISPQMVSPADSNIDDYFSASENADELRNKIETEKCNNISNIVKETNVAKPSPTKRNRNTKKKEKKNDKNCPTEALLSKNRFAVLTKD</sequence>
<feature type="compositionally biased region" description="Pro residues" evidence="1">
    <location>
        <begin position="70"/>
        <end position="85"/>
    </location>
</feature>
<dbReference type="AlphaFoldDB" id="A0A0K0EDW2"/>
<feature type="region of interest" description="Disordered" evidence="1">
    <location>
        <begin position="832"/>
        <end position="982"/>
    </location>
</feature>
<evidence type="ECO:0000313" key="4">
    <source>
        <dbReference type="WBParaSite" id="TCONS_00012073.p1"/>
    </source>
</evidence>
<evidence type="ECO:0000313" key="3">
    <source>
        <dbReference type="WBParaSite" id="SSTP_0000767400.1"/>
    </source>
</evidence>
<feature type="compositionally biased region" description="Basic and acidic residues" evidence="1">
    <location>
        <begin position="907"/>
        <end position="920"/>
    </location>
</feature>
<name>A0A0K0EDW2_STRER</name>
<dbReference type="WBParaSite" id="TCONS_00012073.p1">
    <property type="protein sequence ID" value="TCONS_00012073.p1"/>
    <property type="gene ID" value="XLOC_007373"/>
</dbReference>
<feature type="compositionally biased region" description="Low complexity" evidence="1">
    <location>
        <begin position="973"/>
        <end position="982"/>
    </location>
</feature>
<feature type="compositionally biased region" description="Low complexity" evidence="1">
    <location>
        <begin position="948"/>
        <end position="962"/>
    </location>
</feature>
<keyword evidence="2" id="KW-1185">Reference proteome</keyword>
<evidence type="ECO:0000256" key="1">
    <source>
        <dbReference type="SAM" id="MobiDB-lite"/>
    </source>
</evidence>
<feature type="compositionally biased region" description="Polar residues" evidence="1">
    <location>
        <begin position="678"/>
        <end position="695"/>
    </location>
</feature>
<organism evidence="3">
    <name type="scientific">Strongyloides stercoralis</name>
    <name type="common">Threadworm</name>
    <dbReference type="NCBI Taxonomy" id="6248"/>
    <lineage>
        <taxon>Eukaryota</taxon>
        <taxon>Metazoa</taxon>
        <taxon>Ecdysozoa</taxon>
        <taxon>Nematoda</taxon>
        <taxon>Chromadorea</taxon>
        <taxon>Rhabditida</taxon>
        <taxon>Tylenchina</taxon>
        <taxon>Panagrolaimomorpha</taxon>
        <taxon>Strongyloidoidea</taxon>
        <taxon>Strongyloididae</taxon>
        <taxon>Strongyloides</taxon>
    </lineage>
</organism>
<feature type="compositionally biased region" description="Low complexity" evidence="1">
    <location>
        <begin position="86"/>
        <end position="109"/>
    </location>
</feature>
<protein>
    <submittedName>
        <fullName evidence="3">MI domain-containing protein</fullName>
    </submittedName>
    <submittedName>
        <fullName evidence="4">RRM domain-containing protein</fullName>
    </submittedName>
</protein>
<dbReference type="WBParaSite" id="SSTP_0000767400.1">
    <property type="protein sequence ID" value="SSTP_0000767400.1"/>
    <property type="gene ID" value="SSTP_0000767400"/>
</dbReference>
<feature type="compositionally biased region" description="Polar residues" evidence="1">
    <location>
        <begin position="921"/>
        <end position="938"/>
    </location>
</feature>
<feature type="region of interest" description="Disordered" evidence="1">
    <location>
        <begin position="658"/>
        <end position="695"/>
    </location>
</feature>
<feature type="compositionally biased region" description="Basic residues" evidence="1">
    <location>
        <begin position="1082"/>
        <end position="1093"/>
    </location>
</feature>
<accession>A0A0K0EDW2</accession>
<feature type="compositionally biased region" description="Low complexity" evidence="1">
    <location>
        <begin position="857"/>
        <end position="899"/>
    </location>
</feature>
<proteinExistence type="predicted"/>
<feature type="region of interest" description="Disordered" evidence="1">
    <location>
        <begin position="1075"/>
        <end position="1104"/>
    </location>
</feature>
<feature type="compositionally biased region" description="Low complexity" evidence="1">
    <location>
        <begin position="1001"/>
        <end position="1016"/>
    </location>
</feature>
<feature type="region of interest" description="Disordered" evidence="1">
    <location>
        <begin position="994"/>
        <end position="1020"/>
    </location>
</feature>
<feature type="region of interest" description="Disordered" evidence="1">
    <location>
        <begin position="779"/>
        <end position="801"/>
    </location>
</feature>